<dbReference type="PANTHER" id="PTHR13479">
    <property type="entry name" value="30S RIBOSOMAL PROTEIN S18"/>
    <property type="match status" value="1"/>
</dbReference>
<reference evidence="5" key="1">
    <citation type="journal article" date="2016" name="J. Plant Res.">
        <title>Plastid genome sequences of Gymnochlora stellata, Lotharella vacuolata, and Partenskyella glossopodia reveal remarkable structural conservation among chlorarachniophyte species.</title>
        <authorList>
            <person name="Suzuki S."/>
            <person name="Hirakawa Y."/>
            <person name="Kofuji R."/>
            <person name="Sugita M."/>
            <person name="Ishida K."/>
        </authorList>
    </citation>
    <scope>NUCLEOTIDE SEQUENCE</scope>
    <source>
        <strain evidence="5">RCC365</strain>
    </source>
</reference>
<dbReference type="GO" id="GO:0005763">
    <property type="term" value="C:mitochondrial small ribosomal subunit"/>
    <property type="evidence" value="ECO:0007669"/>
    <property type="project" value="TreeGrafter"/>
</dbReference>
<dbReference type="AlphaFoldDB" id="A0A140JZN8"/>
<evidence type="ECO:0000256" key="4">
    <source>
        <dbReference type="RuleBase" id="RU003910"/>
    </source>
</evidence>
<accession>A0A140JZN8</accession>
<dbReference type="InterPro" id="IPR001648">
    <property type="entry name" value="Ribosomal_bS18"/>
</dbReference>
<dbReference type="PRINTS" id="PR00974">
    <property type="entry name" value="RIBOSOMALS18"/>
</dbReference>
<dbReference type="InterPro" id="IPR036870">
    <property type="entry name" value="Ribosomal_bS18_sf"/>
</dbReference>
<evidence type="ECO:0000256" key="1">
    <source>
        <dbReference type="ARBA" id="ARBA00005589"/>
    </source>
</evidence>
<sequence>MKRKRKFRCEVQFFNYKNSNFLKKFISVEGKILPKFITLLHPKSQRKLSKAIKTSRIIGLLKFINN</sequence>
<keyword evidence="5" id="KW-0934">Plastid</keyword>
<dbReference type="GeneID" id="27110131"/>
<dbReference type="HAMAP" id="MF_00270">
    <property type="entry name" value="Ribosomal_bS18"/>
    <property type="match status" value="1"/>
</dbReference>
<evidence type="ECO:0000256" key="2">
    <source>
        <dbReference type="ARBA" id="ARBA00022980"/>
    </source>
</evidence>
<dbReference type="GO" id="GO:0006412">
    <property type="term" value="P:translation"/>
    <property type="evidence" value="ECO:0007669"/>
    <property type="project" value="InterPro"/>
</dbReference>
<dbReference type="NCBIfam" id="TIGR00165">
    <property type="entry name" value="S18"/>
    <property type="match status" value="1"/>
</dbReference>
<dbReference type="RefSeq" id="YP_009240431.1">
    <property type="nucleotide sequence ID" value="NC_029742.1"/>
</dbReference>
<organism evidence="5">
    <name type="scientific">Partenskyella glossopodia</name>
    <dbReference type="NCBI Taxonomy" id="552666"/>
    <lineage>
        <taxon>Eukaryota</taxon>
        <taxon>Sar</taxon>
        <taxon>Rhizaria</taxon>
        <taxon>Cercozoa</taxon>
        <taxon>Chlorarachniophyceae</taxon>
        <taxon>Partenskyella</taxon>
    </lineage>
</organism>
<dbReference type="EMBL" id="AP014948">
    <property type="protein sequence ID" value="BAU62565.1"/>
    <property type="molecule type" value="Genomic_DNA"/>
</dbReference>
<protein>
    <submittedName>
        <fullName evidence="5">50S ribosomal protein S18</fullName>
    </submittedName>
</protein>
<gene>
    <name evidence="5" type="primary">rps18</name>
</gene>
<dbReference type="PANTHER" id="PTHR13479:SF40">
    <property type="entry name" value="SMALL RIBOSOMAL SUBUNIT PROTEIN BS18M"/>
    <property type="match status" value="1"/>
</dbReference>
<dbReference type="GO" id="GO:0003735">
    <property type="term" value="F:structural constituent of ribosome"/>
    <property type="evidence" value="ECO:0007669"/>
    <property type="project" value="InterPro"/>
</dbReference>
<dbReference type="Pfam" id="PF01084">
    <property type="entry name" value="Ribosomal_S18"/>
    <property type="match status" value="1"/>
</dbReference>
<geneLocation type="plastid" evidence="5"/>
<name>A0A140JZN8_9EUKA</name>
<dbReference type="Gene3D" id="4.10.640.10">
    <property type="entry name" value="Ribosomal protein S18"/>
    <property type="match status" value="1"/>
</dbReference>
<keyword evidence="3 4" id="KW-0687">Ribonucleoprotein</keyword>
<dbReference type="SUPFAM" id="SSF46911">
    <property type="entry name" value="Ribosomal protein S18"/>
    <property type="match status" value="1"/>
</dbReference>
<proteinExistence type="inferred from homology"/>
<dbReference type="GO" id="GO:0070181">
    <property type="term" value="F:small ribosomal subunit rRNA binding"/>
    <property type="evidence" value="ECO:0007669"/>
    <property type="project" value="TreeGrafter"/>
</dbReference>
<comment type="similarity">
    <text evidence="1 4">Belongs to the bacterial ribosomal protein bS18 family.</text>
</comment>
<keyword evidence="2 4" id="KW-0689">Ribosomal protein</keyword>
<evidence type="ECO:0000256" key="3">
    <source>
        <dbReference type="ARBA" id="ARBA00023274"/>
    </source>
</evidence>
<evidence type="ECO:0000313" key="5">
    <source>
        <dbReference type="EMBL" id="BAU62565.1"/>
    </source>
</evidence>